<evidence type="ECO:0000259" key="12">
    <source>
        <dbReference type="PROSITE" id="PS50885"/>
    </source>
</evidence>
<evidence type="ECO:0000256" key="7">
    <source>
        <dbReference type="ARBA" id="ARBA00029447"/>
    </source>
</evidence>
<dbReference type="InterPro" id="IPR033463">
    <property type="entry name" value="sCache_3"/>
</dbReference>
<dbReference type="PANTHER" id="PTHR32089:SF112">
    <property type="entry name" value="LYSOZYME-LIKE PROTEIN-RELATED"/>
    <property type="match status" value="1"/>
</dbReference>
<dbReference type="Proteomes" id="UP000741863">
    <property type="component" value="Unassembled WGS sequence"/>
</dbReference>
<feature type="domain" description="HAMP" evidence="12">
    <location>
        <begin position="199"/>
        <end position="251"/>
    </location>
</feature>
<protein>
    <submittedName>
        <fullName evidence="13">Methyl-accepting chemotaxis protein</fullName>
    </submittedName>
</protein>
<dbReference type="InterPro" id="IPR003660">
    <property type="entry name" value="HAMP_dom"/>
</dbReference>
<evidence type="ECO:0000313" key="13">
    <source>
        <dbReference type="EMBL" id="MBM7631383.1"/>
    </source>
</evidence>
<evidence type="ECO:0000256" key="2">
    <source>
        <dbReference type="ARBA" id="ARBA00022475"/>
    </source>
</evidence>
<feature type="region of interest" description="Disordered" evidence="9">
    <location>
        <begin position="261"/>
        <end position="289"/>
    </location>
</feature>
<dbReference type="CDD" id="cd06225">
    <property type="entry name" value="HAMP"/>
    <property type="match status" value="1"/>
</dbReference>
<comment type="subcellular location">
    <subcellularLocation>
        <location evidence="1">Cell membrane</location>
        <topology evidence="1">Multi-pass membrane protein</topology>
    </subcellularLocation>
</comment>
<feature type="compositionally biased region" description="Low complexity" evidence="9">
    <location>
        <begin position="272"/>
        <end position="284"/>
    </location>
</feature>
<evidence type="ECO:0000256" key="5">
    <source>
        <dbReference type="ARBA" id="ARBA00023136"/>
    </source>
</evidence>
<dbReference type="SMART" id="SM00304">
    <property type="entry name" value="HAMP"/>
    <property type="match status" value="1"/>
</dbReference>
<evidence type="ECO:0000256" key="10">
    <source>
        <dbReference type="SAM" id="Phobius"/>
    </source>
</evidence>
<dbReference type="Pfam" id="PF00015">
    <property type="entry name" value="MCPsignal"/>
    <property type="match status" value="1"/>
</dbReference>
<comment type="similarity">
    <text evidence="7">Belongs to the methyl-accepting chemotaxis (MCP) protein family.</text>
</comment>
<dbReference type="Pfam" id="PF17202">
    <property type="entry name" value="sCache_3_3"/>
    <property type="match status" value="1"/>
</dbReference>
<evidence type="ECO:0000256" key="4">
    <source>
        <dbReference type="ARBA" id="ARBA00022989"/>
    </source>
</evidence>
<keyword evidence="6 8" id="KW-0807">Transducer</keyword>
<evidence type="ECO:0000256" key="8">
    <source>
        <dbReference type="PROSITE-ProRule" id="PRU00284"/>
    </source>
</evidence>
<keyword evidence="3 10" id="KW-0812">Transmembrane</keyword>
<feature type="transmembrane region" description="Helical" evidence="10">
    <location>
        <begin position="176"/>
        <end position="197"/>
    </location>
</feature>
<proteinExistence type="inferred from homology"/>
<dbReference type="Gene3D" id="1.10.287.950">
    <property type="entry name" value="Methyl-accepting chemotaxis protein"/>
    <property type="match status" value="1"/>
</dbReference>
<reference evidence="13 14" key="1">
    <citation type="submission" date="2021-01" db="EMBL/GenBank/DDBJ databases">
        <title>Genomic Encyclopedia of Type Strains, Phase IV (KMG-IV): sequencing the most valuable type-strain genomes for metagenomic binning, comparative biology and taxonomic classification.</title>
        <authorList>
            <person name="Goeker M."/>
        </authorList>
    </citation>
    <scope>NUCLEOTIDE SEQUENCE [LARGE SCALE GENOMIC DNA]</scope>
    <source>
        <strain evidence="13 14">DSM 25540</strain>
    </source>
</reference>
<evidence type="ECO:0000256" key="1">
    <source>
        <dbReference type="ARBA" id="ARBA00004651"/>
    </source>
</evidence>
<dbReference type="RefSeq" id="WP_204695525.1">
    <property type="nucleotide sequence ID" value="NZ_JAFBEC010000001.1"/>
</dbReference>
<gene>
    <name evidence="13" type="ORF">JOD17_000474</name>
</gene>
<comment type="caution">
    <text evidence="13">The sequence shown here is derived from an EMBL/GenBank/DDBJ whole genome shotgun (WGS) entry which is preliminary data.</text>
</comment>
<organism evidence="13 14">
    <name type="scientific">Geomicrobium sediminis</name>
    <dbReference type="NCBI Taxonomy" id="1347788"/>
    <lineage>
        <taxon>Bacteria</taxon>
        <taxon>Bacillati</taxon>
        <taxon>Bacillota</taxon>
        <taxon>Bacilli</taxon>
        <taxon>Bacillales</taxon>
        <taxon>Geomicrobium</taxon>
    </lineage>
</organism>
<dbReference type="PANTHER" id="PTHR32089">
    <property type="entry name" value="METHYL-ACCEPTING CHEMOTAXIS PROTEIN MCPB"/>
    <property type="match status" value="1"/>
</dbReference>
<dbReference type="Gene3D" id="6.10.340.10">
    <property type="match status" value="1"/>
</dbReference>
<keyword evidence="4 10" id="KW-1133">Transmembrane helix</keyword>
<dbReference type="PROSITE" id="PS50885">
    <property type="entry name" value="HAMP"/>
    <property type="match status" value="1"/>
</dbReference>
<dbReference type="PROSITE" id="PS50111">
    <property type="entry name" value="CHEMOTAXIS_TRANSDUC_2"/>
    <property type="match status" value="1"/>
</dbReference>
<evidence type="ECO:0000256" key="3">
    <source>
        <dbReference type="ARBA" id="ARBA00022692"/>
    </source>
</evidence>
<dbReference type="EMBL" id="JAFBEC010000001">
    <property type="protein sequence ID" value="MBM7631383.1"/>
    <property type="molecule type" value="Genomic_DNA"/>
</dbReference>
<evidence type="ECO:0000259" key="11">
    <source>
        <dbReference type="PROSITE" id="PS50111"/>
    </source>
</evidence>
<keyword evidence="14" id="KW-1185">Reference proteome</keyword>
<feature type="domain" description="Methyl-accepting transducer" evidence="11">
    <location>
        <begin position="270"/>
        <end position="541"/>
    </location>
</feature>
<dbReference type="SMART" id="SM00283">
    <property type="entry name" value="MA"/>
    <property type="match status" value="1"/>
</dbReference>
<evidence type="ECO:0000256" key="9">
    <source>
        <dbReference type="SAM" id="MobiDB-lite"/>
    </source>
</evidence>
<dbReference type="Pfam" id="PF00672">
    <property type="entry name" value="HAMP"/>
    <property type="match status" value="1"/>
</dbReference>
<evidence type="ECO:0000256" key="6">
    <source>
        <dbReference type="ARBA" id="ARBA00023224"/>
    </source>
</evidence>
<sequence length="556" mass="61517">MRWRSKSITSTYMKVFTAIMLFFVIAVTVATGWQTVNHLQSSVHDKLSSELELGFEVIDYQFRGPWSLDGEQLVKGNRAVGDEFVEHVTSLTEGEAFLFTQDQTVASSTPASFTADNRAFNTLMQAEETYLADHDMNGESYQLLYSPLYNANSEMIGMWAVGQSTEHIQLATIQNVLLFVVSFVFFTMIVFIIFLFINRVIQRRFRAVTYALEAAGEGDFTNVLDDSSADELGQLSRHYNTMKKKLAELFSHIQESSESVAASAEELHASSEELSTSASHTAESISSMAEYSDEQKQHANHTLINASQMNQTIKETLRRLQSIESLTQNVQTAAEEGSTTMIKATKQMHILHDRNETTATMINNLNSYSETIEQIVSVISEIAEQTHLLALNATIEAARAGHQGRSFAVVAEEVNKLATNSGKATTEIRETIYKIQSEMNLSKQAVQAGTVAISDSQQQVELAKEQFQSLLVHIQSLATDVTKIENEQQENVAHVTALEQVAQKSLTAAQSIADYATQVAAVAEEQHAATDEVSSSSDVLTHSAQAMQTSLARFQM</sequence>
<dbReference type="SUPFAM" id="SSF58104">
    <property type="entry name" value="Methyl-accepting chemotaxis protein (MCP) signaling domain"/>
    <property type="match status" value="1"/>
</dbReference>
<evidence type="ECO:0000313" key="14">
    <source>
        <dbReference type="Proteomes" id="UP000741863"/>
    </source>
</evidence>
<accession>A0ABS2P7J0</accession>
<keyword evidence="2" id="KW-1003">Cell membrane</keyword>
<dbReference type="InterPro" id="IPR004089">
    <property type="entry name" value="MCPsignal_dom"/>
</dbReference>
<keyword evidence="5 10" id="KW-0472">Membrane</keyword>
<name>A0ABS2P7J0_9BACL</name>